<gene>
    <name evidence="3" type="ORF">V6N11_011737</name>
</gene>
<evidence type="ECO:0000313" key="4">
    <source>
        <dbReference type="Proteomes" id="UP001396334"/>
    </source>
</evidence>
<proteinExistence type="predicted"/>
<protein>
    <submittedName>
        <fullName evidence="3">Uncharacterized protein</fullName>
    </submittedName>
</protein>
<feature type="region of interest" description="Disordered" evidence="2">
    <location>
        <begin position="277"/>
        <end position="299"/>
    </location>
</feature>
<name>A0ABR2S951_9ROSI</name>
<dbReference type="PANTHER" id="PTHR36386:SF1">
    <property type="entry name" value="OS06G0683900 PROTEIN"/>
    <property type="match status" value="1"/>
</dbReference>
<organism evidence="3 4">
    <name type="scientific">Hibiscus sabdariffa</name>
    <name type="common">roselle</name>
    <dbReference type="NCBI Taxonomy" id="183260"/>
    <lineage>
        <taxon>Eukaryota</taxon>
        <taxon>Viridiplantae</taxon>
        <taxon>Streptophyta</taxon>
        <taxon>Embryophyta</taxon>
        <taxon>Tracheophyta</taxon>
        <taxon>Spermatophyta</taxon>
        <taxon>Magnoliopsida</taxon>
        <taxon>eudicotyledons</taxon>
        <taxon>Gunneridae</taxon>
        <taxon>Pentapetalae</taxon>
        <taxon>rosids</taxon>
        <taxon>malvids</taxon>
        <taxon>Malvales</taxon>
        <taxon>Malvaceae</taxon>
        <taxon>Malvoideae</taxon>
        <taxon>Hibiscus</taxon>
    </lineage>
</organism>
<feature type="coiled-coil region" evidence="1">
    <location>
        <begin position="73"/>
        <end position="100"/>
    </location>
</feature>
<evidence type="ECO:0000313" key="3">
    <source>
        <dbReference type="EMBL" id="KAK9021766.1"/>
    </source>
</evidence>
<dbReference type="PANTHER" id="PTHR36386">
    <property type="entry name" value="OS06G0683900 PROTEIN"/>
    <property type="match status" value="1"/>
</dbReference>
<dbReference type="Proteomes" id="UP001396334">
    <property type="component" value="Unassembled WGS sequence"/>
</dbReference>
<sequence>MGILQYPDLVNGGSEDASAVKVSWANLESAPVNQTLEPDRGKENRSPPCPKSSVSFKRKAEGKRDEKMIDLEIEATEKEITRLSLKLESLRQERAEFRARRVSIRGRTVASKFMVQKQSAKNFETGKKIGDPLFSSAKTKLNRADFATPVVSMQSRRKSCFYKLRDTDEEKVKSRRGKSLSLCLSPKSRRTISKVQASRPAATTVGSKRAARKEDGVVATIQPKNLFKDGEKSETAKKLAKPGRVVASRYNQVANQSDGNWTWNNARKRSLIEIDESNRHGKRRASGVTDSCKNQKSKSRVKWETPVSVMVFNGETEEPMLCTE</sequence>
<reference evidence="3 4" key="1">
    <citation type="journal article" date="2024" name="G3 (Bethesda)">
        <title>Genome assembly of Hibiscus sabdariffa L. provides insights into metabolisms of medicinal natural products.</title>
        <authorList>
            <person name="Kim T."/>
        </authorList>
    </citation>
    <scope>NUCLEOTIDE SEQUENCE [LARGE SCALE GENOMIC DNA]</scope>
    <source>
        <strain evidence="3">TK-2024</strain>
        <tissue evidence="3">Old leaves</tissue>
    </source>
</reference>
<keyword evidence="1" id="KW-0175">Coiled coil</keyword>
<feature type="region of interest" description="Disordered" evidence="2">
    <location>
        <begin position="30"/>
        <end position="64"/>
    </location>
</feature>
<evidence type="ECO:0000256" key="2">
    <source>
        <dbReference type="SAM" id="MobiDB-lite"/>
    </source>
</evidence>
<keyword evidence="4" id="KW-1185">Reference proteome</keyword>
<accession>A0ABR2S951</accession>
<dbReference type="EMBL" id="JBBPBN010000016">
    <property type="protein sequence ID" value="KAK9021766.1"/>
    <property type="molecule type" value="Genomic_DNA"/>
</dbReference>
<comment type="caution">
    <text evidence="3">The sequence shown here is derived from an EMBL/GenBank/DDBJ whole genome shotgun (WGS) entry which is preliminary data.</text>
</comment>
<evidence type="ECO:0000256" key="1">
    <source>
        <dbReference type="SAM" id="Coils"/>
    </source>
</evidence>